<gene>
    <name evidence="1" type="ORF">EV379_1325</name>
</gene>
<evidence type="ECO:0008006" key="3">
    <source>
        <dbReference type="Google" id="ProtNLM"/>
    </source>
</evidence>
<dbReference type="RefSeq" id="WP_130505420.1">
    <property type="nucleotide sequence ID" value="NZ_SHLC01000001.1"/>
</dbReference>
<dbReference type="OrthoDB" id="4802815at2"/>
<dbReference type="EMBL" id="SHLC01000001">
    <property type="protein sequence ID" value="RZU65006.1"/>
    <property type="molecule type" value="Genomic_DNA"/>
</dbReference>
<name>A0A4V2GAN9_9MICO</name>
<evidence type="ECO:0000313" key="2">
    <source>
        <dbReference type="Proteomes" id="UP000291483"/>
    </source>
</evidence>
<keyword evidence="2" id="KW-1185">Reference proteome</keyword>
<dbReference type="Proteomes" id="UP000291483">
    <property type="component" value="Unassembled WGS sequence"/>
</dbReference>
<comment type="caution">
    <text evidence="1">The sequence shown here is derived from an EMBL/GenBank/DDBJ whole genome shotgun (WGS) entry which is preliminary data.</text>
</comment>
<protein>
    <recommendedName>
        <fullName evidence="3">AbiEi antitoxin C-terminal domain-containing protein</fullName>
    </recommendedName>
</protein>
<evidence type="ECO:0000313" key="1">
    <source>
        <dbReference type="EMBL" id="RZU65006.1"/>
    </source>
</evidence>
<accession>A0A4V2GAN9</accession>
<dbReference type="AlphaFoldDB" id="A0A4V2GAN9"/>
<sequence length="186" mass="19772">MRTPPSSPLIGTATLSIAELSAARLDGELYPLAEMFCPVDLPPFPASLAAGLAAALPEHAFVERLSAAWLHGALAEPPQPPQFALPAGIGARPRRPRAYAMRQVVIAERELVLIGGCRVTTPTRTLVDVLLDDELGTRRAIAVAAAIAATAGLSPAVARSALRSRFRLPNTAMAEERIRLWAASRR</sequence>
<reference evidence="1 2" key="1">
    <citation type="submission" date="2019-02" db="EMBL/GenBank/DDBJ databases">
        <title>Sequencing the genomes of 1000 actinobacteria strains.</title>
        <authorList>
            <person name="Klenk H.-P."/>
        </authorList>
    </citation>
    <scope>NUCLEOTIDE SEQUENCE [LARGE SCALE GENOMIC DNA]</scope>
    <source>
        <strain evidence="1 2">DSM 18319</strain>
    </source>
</reference>
<proteinExistence type="predicted"/>
<organism evidence="1 2">
    <name type="scientific">Microterricola gilva</name>
    <dbReference type="NCBI Taxonomy" id="393267"/>
    <lineage>
        <taxon>Bacteria</taxon>
        <taxon>Bacillati</taxon>
        <taxon>Actinomycetota</taxon>
        <taxon>Actinomycetes</taxon>
        <taxon>Micrococcales</taxon>
        <taxon>Microbacteriaceae</taxon>
        <taxon>Microterricola</taxon>
    </lineage>
</organism>